<dbReference type="InterPro" id="IPR032861">
    <property type="entry name" value="TAXi_N"/>
</dbReference>
<dbReference type="GO" id="GO:0006508">
    <property type="term" value="P:proteolysis"/>
    <property type="evidence" value="ECO:0007669"/>
    <property type="project" value="UniProtKB-KW"/>
</dbReference>
<keyword evidence="12" id="KW-1185">Reference proteome</keyword>
<comment type="similarity">
    <text evidence="2">Belongs to the peptidase A1 family.</text>
</comment>
<evidence type="ECO:0000256" key="8">
    <source>
        <dbReference type="ARBA" id="ARBA00023136"/>
    </source>
</evidence>
<dbReference type="PANTHER" id="PTHR13683:SF375">
    <property type="entry name" value="PEPTIDASE A1 DOMAIN-CONTAINING PROTEIN"/>
    <property type="match status" value="1"/>
</dbReference>
<evidence type="ECO:0000256" key="1">
    <source>
        <dbReference type="ARBA" id="ARBA00004370"/>
    </source>
</evidence>
<evidence type="ECO:0000256" key="7">
    <source>
        <dbReference type="ARBA" id="ARBA00022989"/>
    </source>
</evidence>
<dbReference type="GO" id="GO:0004190">
    <property type="term" value="F:aspartic-type endopeptidase activity"/>
    <property type="evidence" value="ECO:0007669"/>
    <property type="project" value="InterPro"/>
</dbReference>
<dbReference type="InterPro" id="IPR033121">
    <property type="entry name" value="PEPTIDASE_A1"/>
</dbReference>
<evidence type="ECO:0000256" key="2">
    <source>
        <dbReference type="ARBA" id="ARBA00007447"/>
    </source>
</evidence>
<accession>A0A8T0GQD0</accession>
<evidence type="ECO:0000259" key="10">
    <source>
        <dbReference type="PROSITE" id="PS51767"/>
    </source>
</evidence>
<keyword evidence="4 9" id="KW-0812">Transmembrane</keyword>
<evidence type="ECO:0000313" key="11">
    <source>
        <dbReference type="EMBL" id="KAG0561801.1"/>
    </source>
</evidence>
<organism evidence="11 12">
    <name type="scientific">Ceratodon purpureus</name>
    <name type="common">Fire moss</name>
    <name type="synonym">Dicranum purpureum</name>
    <dbReference type="NCBI Taxonomy" id="3225"/>
    <lineage>
        <taxon>Eukaryota</taxon>
        <taxon>Viridiplantae</taxon>
        <taxon>Streptophyta</taxon>
        <taxon>Embryophyta</taxon>
        <taxon>Bryophyta</taxon>
        <taxon>Bryophytina</taxon>
        <taxon>Bryopsida</taxon>
        <taxon>Dicranidae</taxon>
        <taxon>Pseudoditrichales</taxon>
        <taxon>Ditrichaceae</taxon>
        <taxon>Ceratodon</taxon>
    </lineage>
</organism>
<gene>
    <name evidence="11" type="ORF">KC19_9G093100</name>
</gene>
<dbReference type="PANTHER" id="PTHR13683">
    <property type="entry name" value="ASPARTYL PROTEASES"/>
    <property type="match status" value="1"/>
</dbReference>
<dbReference type="PROSITE" id="PS51767">
    <property type="entry name" value="PEPTIDASE_A1"/>
    <property type="match status" value="1"/>
</dbReference>
<keyword evidence="3" id="KW-0645">Protease</keyword>
<dbReference type="GO" id="GO:0016020">
    <property type="term" value="C:membrane"/>
    <property type="evidence" value="ECO:0007669"/>
    <property type="project" value="UniProtKB-SubCell"/>
</dbReference>
<evidence type="ECO:0000256" key="9">
    <source>
        <dbReference type="SAM" id="Phobius"/>
    </source>
</evidence>
<dbReference type="InterPro" id="IPR001461">
    <property type="entry name" value="Aspartic_peptidase_A1"/>
</dbReference>
<sequence>MREGIYWRGNNRAQHQQEECNPNQSFALPSAEHQAERRSANYVIVGCLILLCFVTWVLSRLQIPSRIPIESLNHQGPARAIVFELFRYHRHPQSGNRSFTGPVHRRRRGLLEYSETRASTSQGICSEEEQAQQPFEEDFNSLKRRSPKASVSSLATIGECPLFGGARASDLEIESFFVKVALGYGSQMHEYIMNVDTGSGSTWVNCLGKGEIDEMGPNGLFRPRRESFLNCKHDQDFCEDFQDGVEQPCDKRHKYRCLFSYRYGDDTVVQGSIVMGDVSFKLSDGSQMHSQNMAFGCAWTVTLEGEDASEFQKLISYDGLLGLGPYPGSWLLQLNRLRIISEYVVAICLEPEIGHLSSGPRSSVLEHVGFLSLGDSYRRQAAKIAWTATIPKSSDSCDASCAQGGFLPFSDVGWIQV</sequence>
<evidence type="ECO:0000256" key="5">
    <source>
        <dbReference type="ARBA" id="ARBA00022729"/>
    </source>
</evidence>
<feature type="transmembrane region" description="Helical" evidence="9">
    <location>
        <begin position="40"/>
        <end position="58"/>
    </location>
</feature>
<keyword evidence="8 9" id="KW-0472">Membrane</keyword>
<evidence type="ECO:0000256" key="6">
    <source>
        <dbReference type="ARBA" id="ARBA00022801"/>
    </source>
</evidence>
<dbReference type="Pfam" id="PF14543">
    <property type="entry name" value="TAXi_N"/>
    <property type="match status" value="1"/>
</dbReference>
<keyword evidence="7 9" id="KW-1133">Transmembrane helix</keyword>
<feature type="domain" description="Peptidase A1" evidence="10">
    <location>
        <begin position="176"/>
        <end position="417"/>
    </location>
</feature>
<dbReference type="Gene3D" id="2.40.70.10">
    <property type="entry name" value="Acid Proteases"/>
    <property type="match status" value="1"/>
</dbReference>
<proteinExistence type="inferred from homology"/>
<dbReference type="Proteomes" id="UP000822688">
    <property type="component" value="Chromosome 9"/>
</dbReference>
<keyword evidence="6" id="KW-0378">Hydrolase</keyword>
<dbReference type="AlphaFoldDB" id="A0A8T0GQD0"/>
<keyword evidence="5" id="KW-0732">Signal</keyword>
<reference evidence="11" key="1">
    <citation type="submission" date="2020-06" db="EMBL/GenBank/DDBJ databases">
        <title>WGS assembly of Ceratodon purpureus strain R40.</title>
        <authorList>
            <person name="Carey S.B."/>
            <person name="Jenkins J."/>
            <person name="Shu S."/>
            <person name="Lovell J.T."/>
            <person name="Sreedasyam A."/>
            <person name="Maumus F."/>
            <person name="Tiley G.P."/>
            <person name="Fernandez-Pozo N."/>
            <person name="Barry K."/>
            <person name="Chen C."/>
            <person name="Wang M."/>
            <person name="Lipzen A."/>
            <person name="Daum C."/>
            <person name="Saski C.A."/>
            <person name="Payton A.C."/>
            <person name="Mcbreen J.C."/>
            <person name="Conrad R.E."/>
            <person name="Kollar L.M."/>
            <person name="Olsson S."/>
            <person name="Huttunen S."/>
            <person name="Landis J.B."/>
            <person name="Wickett N.J."/>
            <person name="Johnson M.G."/>
            <person name="Rensing S.A."/>
            <person name="Grimwood J."/>
            <person name="Schmutz J."/>
            <person name="Mcdaniel S.F."/>
        </authorList>
    </citation>
    <scope>NUCLEOTIDE SEQUENCE</scope>
    <source>
        <strain evidence="11">R40</strain>
    </source>
</reference>
<evidence type="ECO:0000256" key="3">
    <source>
        <dbReference type="ARBA" id="ARBA00022670"/>
    </source>
</evidence>
<comment type="caution">
    <text evidence="11">The sequence shown here is derived from an EMBL/GenBank/DDBJ whole genome shotgun (WGS) entry which is preliminary data.</text>
</comment>
<evidence type="ECO:0000313" key="12">
    <source>
        <dbReference type="Proteomes" id="UP000822688"/>
    </source>
</evidence>
<protein>
    <recommendedName>
        <fullName evidence="10">Peptidase A1 domain-containing protein</fullName>
    </recommendedName>
</protein>
<dbReference type="SUPFAM" id="SSF50630">
    <property type="entry name" value="Acid proteases"/>
    <property type="match status" value="1"/>
</dbReference>
<dbReference type="EMBL" id="CM026430">
    <property type="protein sequence ID" value="KAG0561801.1"/>
    <property type="molecule type" value="Genomic_DNA"/>
</dbReference>
<comment type="subcellular location">
    <subcellularLocation>
        <location evidence="1">Membrane</location>
    </subcellularLocation>
</comment>
<name>A0A8T0GQD0_CERPU</name>
<dbReference type="InterPro" id="IPR021109">
    <property type="entry name" value="Peptidase_aspartic_dom_sf"/>
</dbReference>
<evidence type="ECO:0000256" key="4">
    <source>
        <dbReference type="ARBA" id="ARBA00022692"/>
    </source>
</evidence>